<comment type="caution">
    <text evidence="10">The sequence shown here is derived from an EMBL/GenBank/DDBJ whole genome shotgun (WGS) entry which is preliminary data.</text>
</comment>
<evidence type="ECO:0000256" key="3">
    <source>
        <dbReference type="ARBA" id="ARBA00022475"/>
    </source>
</evidence>
<keyword evidence="6" id="KW-0449">Lipoprotein</keyword>
<feature type="compositionally biased region" description="Low complexity" evidence="7">
    <location>
        <begin position="22"/>
        <end position="36"/>
    </location>
</feature>
<evidence type="ECO:0000313" key="11">
    <source>
        <dbReference type="Proteomes" id="UP001437460"/>
    </source>
</evidence>
<evidence type="ECO:0000256" key="1">
    <source>
        <dbReference type="ARBA" id="ARBA00004193"/>
    </source>
</evidence>
<dbReference type="InterPro" id="IPR003760">
    <property type="entry name" value="PnrA-like"/>
</dbReference>
<dbReference type="RefSeq" id="WP_349229705.1">
    <property type="nucleotide sequence ID" value="NZ_JBBMFJ010000021.1"/>
</dbReference>
<gene>
    <name evidence="10" type="ORF">WMO41_10475</name>
</gene>
<comment type="subcellular location">
    <subcellularLocation>
        <location evidence="1">Cell membrane</location>
        <topology evidence="1">Lipid-anchor</topology>
    </subcellularLocation>
</comment>
<reference evidence="10 11" key="1">
    <citation type="submission" date="2024-03" db="EMBL/GenBank/DDBJ databases">
        <title>Human intestinal bacterial collection.</title>
        <authorList>
            <person name="Pauvert C."/>
            <person name="Hitch T.C.A."/>
            <person name="Clavel T."/>
        </authorList>
    </citation>
    <scope>NUCLEOTIDE SEQUENCE [LARGE SCALE GENOMIC DNA]</scope>
    <source>
        <strain evidence="10 11">CLA-AP-H27</strain>
    </source>
</reference>
<keyword evidence="3" id="KW-1003">Cell membrane</keyword>
<dbReference type="InterPro" id="IPR028082">
    <property type="entry name" value="Peripla_BP_I"/>
</dbReference>
<sequence length="368" mass="38302">MKKKMLAVLLAGTMAASMTACGGSNSNSSAETTAAAAKEEASESAEKTGEAAPSKDASEFKIGLITDVGGVNDGSFNQSSWEGLERAGEELGVTVNYLESATDADYAPNMETFVDEDYDLIISVGYMLADATRTAAEANPDTKFAIIDDSSIDLPNVTSLIFHAEQASYLVGYVAGLTTKTNNIGFVVGMTNETMNQFGYGYYAGAKDANPDITVQQFNANSFADSATGKTMANTAITNGADIVFQAAGATGLGVIEACQEAGVYAIGVDSDQSSIAPNTVLTSAMKRVDNAVYNAVEELIDGSLEGGVQSFDLAAGGVDIAPSQDLIAPEVIDAVNEVKEKIVSGEIEVPADKESFEAKYGDVYQLD</sequence>
<evidence type="ECO:0000313" key="10">
    <source>
        <dbReference type="EMBL" id="MEQ2563577.1"/>
    </source>
</evidence>
<feature type="compositionally biased region" description="Basic and acidic residues" evidence="7">
    <location>
        <begin position="37"/>
        <end position="49"/>
    </location>
</feature>
<accession>A0ABV1HMN7</accession>
<feature type="signal peptide" evidence="8">
    <location>
        <begin position="1"/>
        <end position="20"/>
    </location>
</feature>
<dbReference type="PANTHER" id="PTHR34296:SF2">
    <property type="entry name" value="ABC TRANSPORTER GUANOSINE-BINDING PROTEIN NUPN"/>
    <property type="match status" value="1"/>
</dbReference>
<evidence type="ECO:0000256" key="8">
    <source>
        <dbReference type="SAM" id="SignalP"/>
    </source>
</evidence>
<evidence type="ECO:0000256" key="2">
    <source>
        <dbReference type="ARBA" id="ARBA00008610"/>
    </source>
</evidence>
<organism evidence="10 11">
    <name type="scientific">Ventrimonas faecis</name>
    <dbReference type="NCBI Taxonomy" id="3133170"/>
    <lineage>
        <taxon>Bacteria</taxon>
        <taxon>Bacillati</taxon>
        <taxon>Bacillota</taxon>
        <taxon>Clostridia</taxon>
        <taxon>Lachnospirales</taxon>
        <taxon>Lachnospiraceae</taxon>
        <taxon>Ventrimonas</taxon>
    </lineage>
</organism>
<name>A0ABV1HMN7_9FIRM</name>
<keyword evidence="11" id="KW-1185">Reference proteome</keyword>
<evidence type="ECO:0000256" key="4">
    <source>
        <dbReference type="ARBA" id="ARBA00022729"/>
    </source>
</evidence>
<dbReference type="Pfam" id="PF02608">
    <property type="entry name" value="Bmp"/>
    <property type="match status" value="1"/>
</dbReference>
<feature type="chain" id="PRO_5046868286" evidence="8">
    <location>
        <begin position="21"/>
        <end position="368"/>
    </location>
</feature>
<evidence type="ECO:0000256" key="7">
    <source>
        <dbReference type="SAM" id="MobiDB-lite"/>
    </source>
</evidence>
<keyword evidence="5" id="KW-0472">Membrane</keyword>
<dbReference type="PROSITE" id="PS51257">
    <property type="entry name" value="PROKAR_LIPOPROTEIN"/>
    <property type="match status" value="1"/>
</dbReference>
<proteinExistence type="inferred from homology"/>
<comment type="similarity">
    <text evidence="2">Belongs to the BMP lipoprotein family.</text>
</comment>
<protein>
    <submittedName>
        <fullName evidence="10">BMP family ABC transporter substrate-binding protein</fullName>
    </submittedName>
</protein>
<dbReference type="Gene3D" id="3.40.50.2300">
    <property type="match status" value="2"/>
</dbReference>
<evidence type="ECO:0000259" key="9">
    <source>
        <dbReference type="Pfam" id="PF02608"/>
    </source>
</evidence>
<dbReference type="EMBL" id="JBBMFJ010000021">
    <property type="protein sequence ID" value="MEQ2563577.1"/>
    <property type="molecule type" value="Genomic_DNA"/>
</dbReference>
<feature type="region of interest" description="Disordered" evidence="7">
    <location>
        <begin position="20"/>
        <end position="56"/>
    </location>
</feature>
<evidence type="ECO:0000256" key="5">
    <source>
        <dbReference type="ARBA" id="ARBA00023136"/>
    </source>
</evidence>
<dbReference type="CDD" id="cd06354">
    <property type="entry name" value="PBP1_PrnA-like"/>
    <property type="match status" value="1"/>
</dbReference>
<feature type="domain" description="ABC transporter substrate-binding protein PnrA-like" evidence="9">
    <location>
        <begin position="65"/>
        <end position="354"/>
    </location>
</feature>
<dbReference type="PANTHER" id="PTHR34296">
    <property type="entry name" value="TRANSCRIPTIONAL ACTIVATOR PROTEIN MED"/>
    <property type="match status" value="1"/>
</dbReference>
<dbReference type="Proteomes" id="UP001437460">
    <property type="component" value="Unassembled WGS sequence"/>
</dbReference>
<dbReference type="InterPro" id="IPR050957">
    <property type="entry name" value="BMP_lipoprotein"/>
</dbReference>
<keyword evidence="4 8" id="KW-0732">Signal</keyword>
<dbReference type="SUPFAM" id="SSF53822">
    <property type="entry name" value="Periplasmic binding protein-like I"/>
    <property type="match status" value="1"/>
</dbReference>
<evidence type="ECO:0000256" key="6">
    <source>
        <dbReference type="ARBA" id="ARBA00023288"/>
    </source>
</evidence>